<name>A0A7K1UF53_9MICC</name>
<protein>
    <submittedName>
        <fullName evidence="1">Uncharacterized protein</fullName>
    </submittedName>
</protein>
<proteinExistence type="predicted"/>
<dbReference type="RefSeq" id="WP_157320778.1">
    <property type="nucleotide sequence ID" value="NZ_BMFX01000005.1"/>
</dbReference>
<gene>
    <name evidence="1" type="ORF">GNZ21_01695</name>
</gene>
<evidence type="ECO:0000313" key="2">
    <source>
        <dbReference type="Proteomes" id="UP000460157"/>
    </source>
</evidence>
<keyword evidence="2" id="KW-1185">Reference proteome</keyword>
<dbReference type="EMBL" id="WRPM01000011">
    <property type="protein sequence ID" value="MVT25088.1"/>
    <property type="molecule type" value="Genomic_DNA"/>
</dbReference>
<dbReference type="OrthoDB" id="3405537at2"/>
<comment type="caution">
    <text evidence="1">The sequence shown here is derived from an EMBL/GenBank/DDBJ whole genome shotgun (WGS) entry which is preliminary data.</text>
</comment>
<accession>A0A7K1UF53</accession>
<sequence length="78" mass="8491">MSSYNVLVCASCAEEPSIFACAQCGREDHPYGGQRCARCVLSERLTGLLTDPATGRIRPQLQPLFEAMTSSERPQTAI</sequence>
<dbReference type="AlphaFoldDB" id="A0A7K1UF53"/>
<evidence type="ECO:0000313" key="1">
    <source>
        <dbReference type="EMBL" id="MVT25088.1"/>
    </source>
</evidence>
<dbReference type="Proteomes" id="UP000460157">
    <property type="component" value="Unassembled WGS sequence"/>
</dbReference>
<organism evidence="1 2">
    <name type="scientific">Nesterenkonia alkaliphila</name>
    <dbReference type="NCBI Taxonomy" id="1463631"/>
    <lineage>
        <taxon>Bacteria</taxon>
        <taxon>Bacillati</taxon>
        <taxon>Actinomycetota</taxon>
        <taxon>Actinomycetes</taxon>
        <taxon>Micrococcales</taxon>
        <taxon>Micrococcaceae</taxon>
        <taxon>Nesterenkonia</taxon>
    </lineage>
</organism>
<reference evidence="1 2" key="1">
    <citation type="submission" date="2019-12" db="EMBL/GenBank/DDBJ databases">
        <title>Nesterenkonia muleiensis sp. nov., a novel actinobacterium isolated from sap of Populus euphratica.</title>
        <authorList>
            <person name="Wang R."/>
        </authorList>
    </citation>
    <scope>NUCLEOTIDE SEQUENCE [LARGE SCALE GENOMIC DNA]</scope>
    <source>
        <strain evidence="1 2">F10</strain>
    </source>
</reference>